<proteinExistence type="predicted"/>
<evidence type="ECO:0000313" key="2">
    <source>
        <dbReference type="Proteomes" id="UP000242687"/>
    </source>
</evidence>
<accession>A0A2H9VRI9</accession>
<name>A0A2H9VRI9_9SPHI</name>
<sequence>MKQLGTAILLLFLLAGCGKQGNVVPYVAVNLQLQLNDPRYSQLRSIGSAVAINGYGVSGIIVANTVYGYRAYDRCSAYEPEKRCAVTIDDNKILVTDPCSGSKWLLQDGTPNKAPAVRSLKQYNVYIDPSGNFLTISN</sequence>
<dbReference type="Proteomes" id="UP000242687">
    <property type="component" value="Unassembled WGS sequence"/>
</dbReference>
<dbReference type="PROSITE" id="PS51257">
    <property type="entry name" value="PROKAR_LIPOPROTEIN"/>
    <property type="match status" value="1"/>
</dbReference>
<protein>
    <recommendedName>
        <fullName evidence="3">Nitrite reductase/ring-hydroxylating ferredoxin subunit</fullName>
    </recommendedName>
</protein>
<keyword evidence="2" id="KW-1185">Reference proteome</keyword>
<dbReference type="GO" id="GO:0051537">
    <property type="term" value="F:2 iron, 2 sulfur cluster binding"/>
    <property type="evidence" value="ECO:0007669"/>
    <property type="project" value="InterPro"/>
</dbReference>
<evidence type="ECO:0008006" key="3">
    <source>
        <dbReference type="Google" id="ProtNLM"/>
    </source>
</evidence>
<dbReference type="Gene3D" id="2.102.10.10">
    <property type="entry name" value="Rieske [2Fe-2S] iron-sulphur domain"/>
    <property type="match status" value="1"/>
</dbReference>
<organism evidence="1 2">
    <name type="scientific">Mucilaginibacter auburnensis</name>
    <dbReference type="NCBI Taxonomy" id="1457233"/>
    <lineage>
        <taxon>Bacteria</taxon>
        <taxon>Pseudomonadati</taxon>
        <taxon>Bacteroidota</taxon>
        <taxon>Sphingobacteriia</taxon>
        <taxon>Sphingobacteriales</taxon>
        <taxon>Sphingobacteriaceae</taxon>
        <taxon>Mucilaginibacter</taxon>
    </lineage>
</organism>
<evidence type="ECO:0000313" key="1">
    <source>
        <dbReference type="EMBL" id="PJJ83447.1"/>
    </source>
</evidence>
<comment type="caution">
    <text evidence="1">The sequence shown here is derived from an EMBL/GenBank/DDBJ whole genome shotgun (WGS) entry which is preliminary data.</text>
</comment>
<dbReference type="EMBL" id="PGFJ01000001">
    <property type="protein sequence ID" value="PJJ83447.1"/>
    <property type="molecule type" value="Genomic_DNA"/>
</dbReference>
<gene>
    <name evidence="1" type="ORF">CLV57_0429</name>
</gene>
<dbReference type="AlphaFoldDB" id="A0A2H9VRI9"/>
<dbReference type="InterPro" id="IPR036922">
    <property type="entry name" value="Rieske_2Fe-2S_sf"/>
</dbReference>
<dbReference type="RefSeq" id="WP_245856825.1">
    <property type="nucleotide sequence ID" value="NZ_PGFJ01000001.1"/>
</dbReference>
<reference evidence="1 2" key="1">
    <citation type="submission" date="2017-11" db="EMBL/GenBank/DDBJ databases">
        <title>Genomic Encyclopedia of Archaeal and Bacterial Type Strains, Phase II (KMG-II): From Individual Species to Whole Genera.</title>
        <authorList>
            <person name="Goeker M."/>
        </authorList>
    </citation>
    <scope>NUCLEOTIDE SEQUENCE [LARGE SCALE GENOMIC DNA]</scope>
    <source>
        <strain evidence="1 2">DSM 28175</strain>
    </source>
</reference>